<reference evidence="3 4" key="1">
    <citation type="submission" date="2017-07" db="EMBL/GenBank/DDBJ databases">
        <title>Isolation and whole genome analysis of endospore-forming bacteria from heroin.</title>
        <authorList>
            <person name="Kalinowski J."/>
            <person name="Ahrens B."/>
            <person name="Al-Dilaimi A."/>
            <person name="Winkler A."/>
            <person name="Wibberg D."/>
            <person name="Schleenbecker U."/>
            <person name="Ruckert C."/>
            <person name="Wolfel R."/>
            <person name="Grass G."/>
        </authorList>
    </citation>
    <scope>NUCLEOTIDE SEQUENCE [LARGE SCALE GENOMIC DNA]</scope>
    <source>
        <strain evidence="3 4">7537-G1</strain>
    </source>
</reference>
<evidence type="ECO:0000313" key="4">
    <source>
        <dbReference type="Proteomes" id="UP000215596"/>
    </source>
</evidence>
<keyword evidence="2" id="KW-1133">Transmembrane helix</keyword>
<gene>
    <name evidence="3" type="ORF">CHH67_21675</name>
</gene>
<accession>A0A268EHR9</accession>
<feature type="compositionally biased region" description="Low complexity" evidence="1">
    <location>
        <begin position="36"/>
        <end position="45"/>
    </location>
</feature>
<feature type="transmembrane region" description="Helical" evidence="2">
    <location>
        <begin position="6"/>
        <end position="23"/>
    </location>
</feature>
<dbReference type="Proteomes" id="UP000215596">
    <property type="component" value="Unassembled WGS sequence"/>
</dbReference>
<dbReference type="AlphaFoldDB" id="A0A268EHR9"/>
<protein>
    <submittedName>
        <fullName evidence="3">Uncharacterized protein</fullName>
    </submittedName>
</protein>
<evidence type="ECO:0000256" key="2">
    <source>
        <dbReference type="SAM" id="Phobius"/>
    </source>
</evidence>
<evidence type="ECO:0000256" key="1">
    <source>
        <dbReference type="SAM" id="MobiDB-lite"/>
    </source>
</evidence>
<dbReference type="RefSeq" id="WP_095267463.1">
    <property type="nucleotide sequence ID" value="NZ_NPBY01000076.1"/>
</dbReference>
<keyword evidence="2" id="KW-0812">Transmembrane</keyword>
<dbReference type="EMBL" id="NPBY01000076">
    <property type="protein sequence ID" value="PAD72673.1"/>
    <property type="molecule type" value="Genomic_DNA"/>
</dbReference>
<organism evidence="3 4">
    <name type="scientific">Paenibacillus campinasensis</name>
    <dbReference type="NCBI Taxonomy" id="66347"/>
    <lineage>
        <taxon>Bacteria</taxon>
        <taxon>Bacillati</taxon>
        <taxon>Bacillota</taxon>
        <taxon>Bacilli</taxon>
        <taxon>Bacillales</taxon>
        <taxon>Paenibacillaceae</taxon>
        <taxon>Paenibacillus</taxon>
    </lineage>
</organism>
<comment type="caution">
    <text evidence="3">The sequence shown here is derived from an EMBL/GenBank/DDBJ whole genome shotgun (WGS) entry which is preliminary data.</text>
</comment>
<feature type="region of interest" description="Disordered" evidence="1">
    <location>
        <begin position="33"/>
        <end position="64"/>
    </location>
</feature>
<evidence type="ECO:0000313" key="3">
    <source>
        <dbReference type="EMBL" id="PAD72673.1"/>
    </source>
</evidence>
<name>A0A268EHR9_9BACL</name>
<sequence>MPPIIKFFVLLACAGFVLFIMYANRNMRSKNLNGDVGPVGSSSVGEKNHTDPGADSGSDGGGGD</sequence>
<keyword evidence="2" id="KW-0472">Membrane</keyword>
<proteinExistence type="predicted"/>